<evidence type="ECO:0000313" key="9">
    <source>
        <dbReference type="EMBL" id="KAK0175294.1"/>
    </source>
</evidence>
<keyword evidence="10" id="KW-1185">Reference proteome</keyword>
<dbReference type="InterPro" id="IPR001254">
    <property type="entry name" value="Trypsin_dom"/>
</dbReference>
<keyword evidence="5" id="KW-0720">Serine protease</keyword>
<evidence type="ECO:0000256" key="5">
    <source>
        <dbReference type="ARBA" id="ARBA00022825"/>
    </source>
</evidence>
<dbReference type="Gene3D" id="2.40.10.10">
    <property type="entry name" value="Trypsin-like serine proteases"/>
    <property type="match status" value="2"/>
</dbReference>
<protein>
    <recommendedName>
        <fullName evidence="8">Peptidase S1 domain-containing protein</fullName>
    </recommendedName>
</protein>
<dbReference type="InterPro" id="IPR018114">
    <property type="entry name" value="TRYPSIN_HIS"/>
</dbReference>
<evidence type="ECO:0000256" key="1">
    <source>
        <dbReference type="ARBA" id="ARBA00004239"/>
    </source>
</evidence>
<dbReference type="PANTHER" id="PTHR24276:SF96">
    <property type="entry name" value="PEPTIDASE S1 DOMAIN-CONTAINING PROTEIN"/>
    <property type="match status" value="1"/>
</dbReference>
<dbReference type="SUPFAM" id="SSF50494">
    <property type="entry name" value="Trypsin-like serine proteases"/>
    <property type="match status" value="1"/>
</dbReference>
<name>A0AA39FU15_MICHY</name>
<dbReference type="InterPro" id="IPR043504">
    <property type="entry name" value="Peptidase_S1_PA_chymotrypsin"/>
</dbReference>
<accession>A0AA39FU15</accession>
<gene>
    <name evidence="9" type="ORF">PV327_009055</name>
</gene>
<feature type="signal peptide" evidence="7">
    <location>
        <begin position="1"/>
        <end position="24"/>
    </location>
</feature>
<keyword evidence="3" id="KW-0645">Protease</keyword>
<reference evidence="9" key="1">
    <citation type="journal article" date="2023" name="bioRxiv">
        <title>Scaffold-level genome assemblies of two parasitoid biocontrol wasps reveal the parthenogenesis mechanism and an associated novel virus.</title>
        <authorList>
            <person name="Inwood S."/>
            <person name="Skelly J."/>
            <person name="Guhlin J."/>
            <person name="Harrop T."/>
            <person name="Goldson S."/>
            <person name="Dearden P."/>
        </authorList>
    </citation>
    <scope>NUCLEOTIDE SEQUENCE</scope>
    <source>
        <strain evidence="9">Lincoln</strain>
        <tissue evidence="9">Whole body</tissue>
    </source>
</reference>
<evidence type="ECO:0000256" key="3">
    <source>
        <dbReference type="ARBA" id="ARBA00022670"/>
    </source>
</evidence>
<dbReference type="PROSITE" id="PS50240">
    <property type="entry name" value="TRYPSIN_DOM"/>
    <property type="match status" value="1"/>
</dbReference>
<sequence>MAFYSNILLCSIFIIAFFSEFSKGAPPSKIVGGTYAPITTWPSTVALRVNNQHFCGGTLITRCHVLTAAHCVHQLDKNLFTVATGSSDQNQFRNIYKVKQFNVYPQYQGKVTMYLHDIAIVTLQQCIIEDQTQKVSFIYPNYLTPNTPGIVVGWGKLSYESPTTARLLQQVQTRVMDNNQCSNSYSLTIRPSQFCGLLSVGYGFCGGDSGGPLYVNNQVAGIVSMASGCGAGIPDIYTRLDPYFSWIQQIMSSY</sequence>
<keyword evidence="7" id="KW-0732">Signal</keyword>
<dbReference type="PROSITE" id="PS00134">
    <property type="entry name" value="TRYPSIN_HIS"/>
    <property type="match status" value="1"/>
</dbReference>
<dbReference type="GO" id="GO:0004252">
    <property type="term" value="F:serine-type endopeptidase activity"/>
    <property type="evidence" value="ECO:0007669"/>
    <property type="project" value="InterPro"/>
</dbReference>
<dbReference type="SMART" id="SM00020">
    <property type="entry name" value="Tryp_SPc"/>
    <property type="match status" value="1"/>
</dbReference>
<dbReference type="InterPro" id="IPR001314">
    <property type="entry name" value="Peptidase_S1A"/>
</dbReference>
<dbReference type="FunFam" id="2.40.10.10:FF:000036">
    <property type="entry name" value="Trypsin beta"/>
    <property type="match status" value="1"/>
</dbReference>
<comment type="similarity">
    <text evidence="2">Belongs to the peptidase S1 family.</text>
</comment>
<dbReference type="InterPro" id="IPR050430">
    <property type="entry name" value="Peptidase_S1"/>
</dbReference>
<dbReference type="InterPro" id="IPR009003">
    <property type="entry name" value="Peptidase_S1_PA"/>
</dbReference>
<feature type="domain" description="Peptidase S1" evidence="8">
    <location>
        <begin position="30"/>
        <end position="252"/>
    </location>
</feature>
<dbReference type="EMBL" id="JAQQBR010000005">
    <property type="protein sequence ID" value="KAK0175294.1"/>
    <property type="molecule type" value="Genomic_DNA"/>
</dbReference>
<comment type="subcellular location">
    <subcellularLocation>
        <location evidence="1">Secreted</location>
        <location evidence="1">Extracellular space</location>
    </subcellularLocation>
</comment>
<dbReference type="GO" id="GO:0006508">
    <property type="term" value="P:proteolysis"/>
    <property type="evidence" value="ECO:0007669"/>
    <property type="project" value="UniProtKB-KW"/>
</dbReference>
<dbReference type="Proteomes" id="UP001168972">
    <property type="component" value="Unassembled WGS sequence"/>
</dbReference>
<evidence type="ECO:0000256" key="7">
    <source>
        <dbReference type="SAM" id="SignalP"/>
    </source>
</evidence>
<dbReference type="AlphaFoldDB" id="A0AA39FU15"/>
<keyword evidence="6" id="KW-1015">Disulfide bond</keyword>
<evidence type="ECO:0000256" key="6">
    <source>
        <dbReference type="ARBA" id="ARBA00023157"/>
    </source>
</evidence>
<keyword evidence="4" id="KW-0378">Hydrolase</keyword>
<evidence type="ECO:0000256" key="4">
    <source>
        <dbReference type="ARBA" id="ARBA00022801"/>
    </source>
</evidence>
<organism evidence="9 10">
    <name type="scientific">Microctonus hyperodae</name>
    <name type="common">Parasitoid wasp</name>
    <dbReference type="NCBI Taxonomy" id="165561"/>
    <lineage>
        <taxon>Eukaryota</taxon>
        <taxon>Metazoa</taxon>
        <taxon>Ecdysozoa</taxon>
        <taxon>Arthropoda</taxon>
        <taxon>Hexapoda</taxon>
        <taxon>Insecta</taxon>
        <taxon>Pterygota</taxon>
        <taxon>Neoptera</taxon>
        <taxon>Endopterygota</taxon>
        <taxon>Hymenoptera</taxon>
        <taxon>Apocrita</taxon>
        <taxon>Ichneumonoidea</taxon>
        <taxon>Braconidae</taxon>
        <taxon>Euphorinae</taxon>
        <taxon>Microctonus</taxon>
    </lineage>
</organism>
<dbReference type="PRINTS" id="PR00722">
    <property type="entry name" value="CHYMOTRYPSIN"/>
</dbReference>
<evidence type="ECO:0000313" key="10">
    <source>
        <dbReference type="Proteomes" id="UP001168972"/>
    </source>
</evidence>
<comment type="caution">
    <text evidence="9">The sequence shown here is derived from an EMBL/GenBank/DDBJ whole genome shotgun (WGS) entry which is preliminary data.</text>
</comment>
<proteinExistence type="inferred from homology"/>
<dbReference type="Pfam" id="PF00089">
    <property type="entry name" value="Trypsin"/>
    <property type="match status" value="1"/>
</dbReference>
<reference evidence="9" key="2">
    <citation type="submission" date="2023-03" db="EMBL/GenBank/DDBJ databases">
        <authorList>
            <person name="Inwood S.N."/>
            <person name="Skelly J.G."/>
            <person name="Guhlin J."/>
            <person name="Harrop T.W.R."/>
            <person name="Goldson S.G."/>
            <person name="Dearden P.K."/>
        </authorList>
    </citation>
    <scope>NUCLEOTIDE SEQUENCE</scope>
    <source>
        <strain evidence="9">Lincoln</strain>
        <tissue evidence="9">Whole body</tissue>
    </source>
</reference>
<dbReference type="GO" id="GO:0005576">
    <property type="term" value="C:extracellular region"/>
    <property type="evidence" value="ECO:0007669"/>
    <property type="project" value="UniProtKB-SubCell"/>
</dbReference>
<evidence type="ECO:0000259" key="8">
    <source>
        <dbReference type="PROSITE" id="PS50240"/>
    </source>
</evidence>
<dbReference type="CDD" id="cd00190">
    <property type="entry name" value="Tryp_SPc"/>
    <property type="match status" value="1"/>
</dbReference>
<evidence type="ECO:0000256" key="2">
    <source>
        <dbReference type="ARBA" id="ARBA00007664"/>
    </source>
</evidence>
<feature type="chain" id="PRO_5041226808" description="Peptidase S1 domain-containing protein" evidence="7">
    <location>
        <begin position="25"/>
        <end position="254"/>
    </location>
</feature>
<dbReference type="PANTHER" id="PTHR24276">
    <property type="entry name" value="POLYSERASE-RELATED"/>
    <property type="match status" value="1"/>
</dbReference>